<gene>
    <name evidence="1" type="ORF">D9R14_22705</name>
</gene>
<evidence type="ECO:0000313" key="1">
    <source>
        <dbReference type="EMBL" id="RLP69463.1"/>
    </source>
</evidence>
<keyword evidence="1" id="KW-0436">Ligase</keyword>
<evidence type="ECO:0000313" key="2">
    <source>
        <dbReference type="Proteomes" id="UP000269692"/>
    </source>
</evidence>
<accession>A0A3L6ZNI3</accession>
<keyword evidence="2" id="KW-1185">Reference proteome</keyword>
<sequence length="83" mass="9341">VERTLSEESGRRAAWVEGLRKDGDYKLALATIAELRPYIDQFFDKVMVMAPEPSLRAARLGLLQRILLDYSKVADFSEIVIAG</sequence>
<dbReference type="AlphaFoldDB" id="A0A3L6ZNI3"/>
<name>A0A3L6ZNI3_9HYPH</name>
<reference evidence="1 2" key="1">
    <citation type="submission" date="2018-10" db="EMBL/GenBank/DDBJ databases">
        <title>Xanthobacter tagetidis genome sequencing and assembly.</title>
        <authorList>
            <person name="Maclea K.S."/>
            <person name="Goen A.E."/>
            <person name="Fatima S.A."/>
        </authorList>
    </citation>
    <scope>NUCLEOTIDE SEQUENCE [LARGE SCALE GENOMIC DNA]</scope>
    <source>
        <strain evidence="1 2">ATCC 700314</strain>
    </source>
</reference>
<protein>
    <submittedName>
        <fullName evidence="1">Glycine--tRNA ligase subunit beta</fullName>
    </submittedName>
</protein>
<comment type="caution">
    <text evidence="1">The sequence shown here is derived from an EMBL/GenBank/DDBJ whole genome shotgun (WGS) entry which is preliminary data.</text>
</comment>
<dbReference type="GO" id="GO:0016874">
    <property type="term" value="F:ligase activity"/>
    <property type="evidence" value="ECO:0007669"/>
    <property type="project" value="UniProtKB-KW"/>
</dbReference>
<dbReference type="Proteomes" id="UP000269692">
    <property type="component" value="Unassembled WGS sequence"/>
</dbReference>
<feature type="non-terminal residue" evidence="1">
    <location>
        <position position="1"/>
    </location>
</feature>
<proteinExistence type="predicted"/>
<organism evidence="1 2">
    <name type="scientific">Xanthobacter tagetidis</name>
    <dbReference type="NCBI Taxonomy" id="60216"/>
    <lineage>
        <taxon>Bacteria</taxon>
        <taxon>Pseudomonadati</taxon>
        <taxon>Pseudomonadota</taxon>
        <taxon>Alphaproteobacteria</taxon>
        <taxon>Hyphomicrobiales</taxon>
        <taxon>Xanthobacteraceae</taxon>
        <taxon>Xanthobacter</taxon>
    </lineage>
</organism>
<dbReference type="EMBL" id="RCTF01000056">
    <property type="protein sequence ID" value="RLP69463.1"/>
    <property type="molecule type" value="Genomic_DNA"/>
</dbReference>